<dbReference type="AlphaFoldDB" id="C8XD89"/>
<dbReference type="PROSITE" id="PS50887">
    <property type="entry name" value="GGDEF"/>
    <property type="match status" value="1"/>
</dbReference>
<dbReference type="InterPro" id="IPR043128">
    <property type="entry name" value="Rev_trsase/Diguanyl_cyclase"/>
</dbReference>
<dbReference type="RefSeq" id="WP_015750383.1">
    <property type="nucleotide sequence ID" value="NC_013235.1"/>
</dbReference>
<name>C8XD89_NAKMY</name>
<dbReference type="InterPro" id="IPR000160">
    <property type="entry name" value="GGDEF_dom"/>
</dbReference>
<feature type="transmembrane region" description="Helical" evidence="1">
    <location>
        <begin position="122"/>
        <end position="140"/>
    </location>
</feature>
<evidence type="ECO:0000313" key="3">
    <source>
        <dbReference type="EMBL" id="ACV81579.1"/>
    </source>
</evidence>
<keyword evidence="1" id="KW-0812">Transmembrane</keyword>
<dbReference type="GO" id="GO:0052621">
    <property type="term" value="F:diguanylate cyclase activity"/>
    <property type="evidence" value="ECO:0007669"/>
    <property type="project" value="TreeGrafter"/>
</dbReference>
<dbReference type="Gene3D" id="3.30.70.270">
    <property type="match status" value="1"/>
</dbReference>
<keyword evidence="1" id="KW-0472">Membrane</keyword>
<dbReference type="CDD" id="cd01949">
    <property type="entry name" value="GGDEF"/>
    <property type="match status" value="1"/>
</dbReference>
<dbReference type="Proteomes" id="UP000002218">
    <property type="component" value="Chromosome"/>
</dbReference>
<dbReference type="STRING" id="479431.Namu_5313"/>
<dbReference type="InterPro" id="IPR029787">
    <property type="entry name" value="Nucleotide_cyclase"/>
</dbReference>
<gene>
    <name evidence="3" type="ordered locus">Namu_5313</name>
</gene>
<dbReference type="EMBL" id="CP001737">
    <property type="protein sequence ID" value="ACV81579.1"/>
    <property type="molecule type" value="Genomic_DNA"/>
</dbReference>
<accession>C8XD89</accession>
<reference evidence="4" key="1">
    <citation type="submission" date="2009-09" db="EMBL/GenBank/DDBJ databases">
        <title>The complete genome of Nakamurella multipartita DSM 44233.</title>
        <authorList>
            <consortium name="US DOE Joint Genome Institute (JGI-PGF)"/>
            <person name="Lucas S."/>
            <person name="Copeland A."/>
            <person name="Lapidus A."/>
            <person name="Glavina del Rio T."/>
            <person name="Dalin E."/>
            <person name="Tice H."/>
            <person name="Bruce D."/>
            <person name="Goodwin L."/>
            <person name="Pitluck S."/>
            <person name="Kyrpides N."/>
            <person name="Mavromatis K."/>
            <person name="Ivanova N."/>
            <person name="Ovchinnikova G."/>
            <person name="Sims D."/>
            <person name="Meincke L."/>
            <person name="Brettin T."/>
            <person name="Detter J.C."/>
            <person name="Han C."/>
            <person name="Larimer F."/>
            <person name="Land M."/>
            <person name="Hauser L."/>
            <person name="Markowitz V."/>
            <person name="Cheng J.-F."/>
            <person name="Hugenholtz P."/>
            <person name="Woyke T."/>
            <person name="Wu D."/>
            <person name="Klenk H.-P."/>
            <person name="Eisen J.A."/>
        </authorList>
    </citation>
    <scope>NUCLEOTIDE SEQUENCE [LARGE SCALE GENOMIC DNA]</scope>
    <source>
        <strain evidence="4">ATCC 700099 / DSM 44233 / CIP 104796 / JCM 9543 / NBRC 105858 / Y-104</strain>
    </source>
</reference>
<keyword evidence="4" id="KW-1185">Reference proteome</keyword>
<feature type="transmembrane region" description="Helical" evidence="1">
    <location>
        <begin position="173"/>
        <end position="190"/>
    </location>
</feature>
<dbReference type="OrthoDB" id="23692at2"/>
<dbReference type="Pfam" id="PF00990">
    <property type="entry name" value="GGDEF"/>
    <property type="match status" value="1"/>
</dbReference>
<keyword evidence="1" id="KW-1133">Transmembrane helix</keyword>
<feature type="transmembrane region" description="Helical" evidence="1">
    <location>
        <begin position="147"/>
        <end position="167"/>
    </location>
</feature>
<dbReference type="InterPro" id="IPR050469">
    <property type="entry name" value="Diguanylate_Cyclase"/>
</dbReference>
<feature type="transmembrane region" description="Helical" evidence="1">
    <location>
        <begin position="32"/>
        <end position="54"/>
    </location>
</feature>
<dbReference type="eggNOG" id="COG2199">
    <property type="taxonomic scope" value="Bacteria"/>
</dbReference>
<feature type="transmembrane region" description="Helical" evidence="1">
    <location>
        <begin position="66"/>
        <end position="86"/>
    </location>
</feature>
<reference evidence="3 4" key="2">
    <citation type="journal article" date="2010" name="Stand. Genomic Sci.">
        <title>Complete genome sequence of Nakamurella multipartita type strain (Y-104).</title>
        <authorList>
            <person name="Tice H."/>
            <person name="Mayilraj S."/>
            <person name="Sims D."/>
            <person name="Lapidus A."/>
            <person name="Nolan M."/>
            <person name="Lucas S."/>
            <person name="Glavina Del Rio T."/>
            <person name="Copeland A."/>
            <person name="Cheng J.F."/>
            <person name="Meincke L."/>
            <person name="Bruce D."/>
            <person name="Goodwin L."/>
            <person name="Pitluck S."/>
            <person name="Ivanova N."/>
            <person name="Mavromatis K."/>
            <person name="Ovchinnikova G."/>
            <person name="Pati A."/>
            <person name="Chen A."/>
            <person name="Palaniappan K."/>
            <person name="Land M."/>
            <person name="Hauser L."/>
            <person name="Chang Y.J."/>
            <person name="Jeffries C.D."/>
            <person name="Detter J.C."/>
            <person name="Brettin T."/>
            <person name="Rohde M."/>
            <person name="Goker M."/>
            <person name="Bristow J."/>
            <person name="Eisen J.A."/>
            <person name="Markowitz V."/>
            <person name="Hugenholtz P."/>
            <person name="Kyrpides N.C."/>
            <person name="Klenk H.P."/>
            <person name="Chen F."/>
        </authorList>
    </citation>
    <scope>NUCLEOTIDE SEQUENCE [LARGE SCALE GENOMIC DNA]</scope>
    <source>
        <strain evidence="4">ATCC 700099 / DSM 44233 / CIP 104796 / JCM 9543 / NBRC 105858 / Y-104</strain>
    </source>
</reference>
<proteinExistence type="predicted"/>
<organism evidence="3 4">
    <name type="scientific">Nakamurella multipartita (strain ATCC 700099 / DSM 44233 / CIP 104796 / JCM 9543 / NBRC 105858 / Y-104)</name>
    <name type="common">Microsphaera multipartita</name>
    <dbReference type="NCBI Taxonomy" id="479431"/>
    <lineage>
        <taxon>Bacteria</taxon>
        <taxon>Bacillati</taxon>
        <taxon>Actinomycetota</taxon>
        <taxon>Actinomycetes</taxon>
        <taxon>Nakamurellales</taxon>
        <taxon>Nakamurellaceae</taxon>
        <taxon>Nakamurella</taxon>
    </lineage>
</organism>
<dbReference type="PANTHER" id="PTHR45138">
    <property type="entry name" value="REGULATORY COMPONENTS OF SENSORY TRANSDUCTION SYSTEM"/>
    <property type="match status" value="1"/>
</dbReference>
<dbReference type="SMART" id="SM00267">
    <property type="entry name" value="GGDEF"/>
    <property type="match status" value="1"/>
</dbReference>
<dbReference type="PANTHER" id="PTHR45138:SF9">
    <property type="entry name" value="DIGUANYLATE CYCLASE DGCM-RELATED"/>
    <property type="match status" value="1"/>
</dbReference>
<feature type="domain" description="GGDEF" evidence="2">
    <location>
        <begin position="239"/>
        <end position="361"/>
    </location>
</feature>
<evidence type="ECO:0000313" key="4">
    <source>
        <dbReference type="Proteomes" id="UP000002218"/>
    </source>
</evidence>
<evidence type="ECO:0000259" key="2">
    <source>
        <dbReference type="PROSITE" id="PS50887"/>
    </source>
</evidence>
<evidence type="ECO:0000256" key="1">
    <source>
        <dbReference type="SAM" id="Phobius"/>
    </source>
</evidence>
<dbReference type="NCBIfam" id="TIGR00254">
    <property type="entry name" value="GGDEF"/>
    <property type="match status" value="1"/>
</dbReference>
<dbReference type="KEGG" id="nml:Namu_5313"/>
<sequence>MVTQSRNGERRGGAWWRAPIANRDLGEDNQSVVINDAMGPFCGLGAIMFGFVSFAQFKFDPTPGSWWSSGLAALTGLFLAVSFLVLHSGRGQVLRRHSLRFGAVVTALVAANPMIYILGTRVTYPAIGMLLVIVALGALVHNRFWAVATIAFVDLFWIACAAGFGLPVPPATFAAQIIKANALAIVLNIARRRTVRRFESAQHEVHRLATTDELTGLANQRGLYEVVREIPARLRKEGLDLTVVYIDVDDLKSVNDRHGHAAGDALIRSVAEVLRGAFRENDTIARVGGDEFAVLITSTSQRDAQTLVDRTNQRLAEQGISASIGTASASSADPDFDTNVLLDRADAAMYEAKMIRKSGLA</sequence>
<dbReference type="HOGENOM" id="CLU_882287_0_0_11"/>
<dbReference type="InParanoid" id="C8XD89"/>
<dbReference type="SUPFAM" id="SSF55073">
    <property type="entry name" value="Nucleotide cyclase"/>
    <property type="match status" value="1"/>
</dbReference>
<feature type="transmembrane region" description="Helical" evidence="1">
    <location>
        <begin position="98"/>
        <end position="116"/>
    </location>
</feature>
<protein>
    <submittedName>
        <fullName evidence="3">Diguanylate cyclase</fullName>
    </submittedName>
</protein>